<protein>
    <recommendedName>
        <fullName evidence="4">Integral membrane protein</fullName>
    </recommendedName>
</protein>
<keyword evidence="1" id="KW-0472">Membrane</keyword>
<evidence type="ECO:0008006" key="4">
    <source>
        <dbReference type="Google" id="ProtNLM"/>
    </source>
</evidence>
<organism evidence="2 3">
    <name type="scientific">Fusarium equiseti</name>
    <name type="common">Fusarium scirpi</name>
    <dbReference type="NCBI Taxonomy" id="61235"/>
    <lineage>
        <taxon>Eukaryota</taxon>
        <taxon>Fungi</taxon>
        <taxon>Dikarya</taxon>
        <taxon>Ascomycota</taxon>
        <taxon>Pezizomycotina</taxon>
        <taxon>Sordariomycetes</taxon>
        <taxon>Hypocreomycetidae</taxon>
        <taxon>Hypocreales</taxon>
        <taxon>Nectriaceae</taxon>
        <taxon>Fusarium</taxon>
        <taxon>Fusarium incarnatum-equiseti species complex</taxon>
    </lineage>
</organism>
<dbReference type="Proteomes" id="UP001152024">
    <property type="component" value="Unassembled WGS sequence"/>
</dbReference>
<proteinExistence type="predicted"/>
<sequence>MTDPEPCHPIISSKQLALARRAYSIQSEIFHIPDGWGFFTAGPPPQQVYELRGVFRLLIMSCFAYAVLAFILYNALRFGDGLNYFFKAFLRINLTLCVLLVADLWGAHRLDPDYDWKTWEIDDDGSYMHADAWATIPTLPMVLLANIYFPIPKVMMDRWFPWRSAWLQSWGLEV</sequence>
<dbReference type="EMBL" id="JAOQBH010000008">
    <property type="protein sequence ID" value="KAJ4131396.1"/>
    <property type="molecule type" value="Genomic_DNA"/>
</dbReference>
<feature type="transmembrane region" description="Helical" evidence="1">
    <location>
        <begin position="88"/>
        <end position="107"/>
    </location>
</feature>
<keyword evidence="3" id="KW-1185">Reference proteome</keyword>
<evidence type="ECO:0000313" key="3">
    <source>
        <dbReference type="Proteomes" id="UP001152024"/>
    </source>
</evidence>
<feature type="transmembrane region" description="Helical" evidence="1">
    <location>
        <begin position="127"/>
        <end position="149"/>
    </location>
</feature>
<accession>A0ABQ8RCB4</accession>
<feature type="transmembrane region" description="Helical" evidence="1">
    <location>
        <begin position="54"/>
        <end position="76"/>
    </location>
</feature>
<gene>
    <name evidence="2" type="ORF">NW768_005581</name>
</gene>
<evidence type="ECO:0000256" key="1">
    <source>
        <dbReference type="SAM" id="Phobius"/>
    </source>
</evidence>
<keyword evidence="1" id="KW-0812">Transmembrane</keyword>
<keyword evidence="1" id="KW-1133">Transmembrane helix</keyword>
<evidence type="ECO:0000313" key="2">
    <source>
        <dbReference type="EMBL" id="KAJ4131396.1"/>
    </source>
</evidence>
<comment type="caution">
    <text evidence="2">The sequence shown here is derived from an EMBL/GenBank/DDBJ whole genome shotgun (WGS) entry which is preliminary data.</text>
</comment>
<name>A0ABQ8RCB4_FUSEQ</name>
<reference evidence="2" key="1">
    <citation type="submission" date="2022-09" db="EMBL/GenBank/DDBJ databases">
        <title>Fusarium specimens isolated from Avocado Roots.</title>
        <authorList>
            <person name="Stajich J."/>
            <person name="Roper C."/>
            <person name="Heimlech-Rivalta G."/>
        </authorList>
    </citation>
    <scope>NUCLEOTIDE SEQUENCE</scope>
    <source>
        <strain evidence="2">CF00095</strain>
    </source>
</reference>